<organism evidence="2">
    <name type="scientific">freshwater metagenome</name>
    <dbReference type="NCBI Taxonomy" id="449393"/>
    <lineage>
        <taxon>unclassified sequences</taxon>
        <taxon>metagenomes</taxon>
        <taxon>ecological metagenomes</taxon>
    </lineage>
</organism>
<evidence type="ECO:0000313" key="5">
    <source>
        <dbReference type="EMBL" id="CAB5056452.1"/>
    </source>
</evidence>
<dbReference type="Gene3D" id="3.30.70.1880">
    <property type="entry name" value="Protein of unknown function DUF881"/>
    <property type="match status" value="1"/>
</dbReference>
<dbReference type="EMBL" id="CAFBQA010000085">
    <property type="protein sequence ID" value="CAB5041344.1"/>
    <property type="molecule type" value="Genomic_DNA"/>
</dbReference>
<evidence type="ECO:0000313" key="3">
    <source>
        <dbReference type="EMBL" id="CAB4908489.1"/>
    </source>
</evidence>
<evidence type="ECO:0000313" key="4">
    <source>
        <dbReference type="EMBL" id="CAB5041344.1"/>
    </source>
</evidence>
<dbReference type="GO" id="GO:0005886">
    <property type="term" value="C:plasma membrane"/>
    <property type="evidence" value="ECO:0007669"/>
    <property type="project" value="TreeGrafter"/>
</dbReference>
<evidence type="ECO:0000313" key="2">
    <source>
        <dbReference type="EMBL" id="CAB4781666.1"/>
    </source>
</evidence>
<dbReference type="EMBL" id="CAFBMD010000156">
    <property type="protein sequence ID" value="CAB4908489.1"/>
    <property type="molecule type" value="Genomic_DNA"/>
</dbReference>
<name>A0A6J6WE14_9ZZZZ</name>
<accession>A0A6J6WE14</accession>
<proteinExistence type="predicted"/>
<dbReference type="EMBL" id="CAEZZQ010000088">
    <property type="protein sequence ID" value="CAB4781666.1"/>
    <property type="molecule type" value="Genomic_DNA"/>
</dbReference>
<dbReference type="PANTHER" id="PTHR37313:SF4">
    <property type="entry name" value="CONSERVED MEMBRANE PROTEIN-RELATED"/>
    <property type="match status" value="1"/>
</dbReference>
<protein>
    <submittedName>
        <fullName evidence="2">Unannotated protein</fullName>
    </submittedName>
</protein>
<reference evidence="2" key="1">
    <citation type="submission" date="2020-05" db="EMBL/GenBank/DDBJ databases">
        <authorList>
            <person name="Chiriac C."/>
            <person name="Salcher M."/>
            <person name="Ghai R."/>
            <person name="Kavagutti S V."/>
        </authorList>
    </citation>
    <scope>NUCLEOTIDE SEQUENCE</scope>
</reference>
<dbReference type="InterPro" id="IPR010273">
    <property type="entry name" value="DUF881"/>
</dbReference>
<gene>
    <name evidence="1" type="ORF">UFOPK2593_01392</name>
    <name evidence="2" type="ORF">UFOPK2894_01250</name>
    <name evidence="3" type="ORF">UFOPK3492_01345</name>
    <name evidence="4" type="ORF">UFOPK4234_01274</name>
    <name evidence="5" type="ORF">UFOPK4295_01478</name>
</gene>
<dbReference type="Pfam" id="PF05949">
    <property type="entry name" value="DUF881"/>
    <property type="match status" value="1"/>
</dbReference>
<dbReference type="EMBL" id="CAEZXW010000129">
    <property type="protein sequence ID" value="CAB4715676.1"/>
    <property type="molecule type" value="Genomic_DNA"/>
</dbReference>
<dbReference type="PANTHER" id="PTHR37313">
    <property type="entry name" value="UPF0749 PROTEIN RV1825"/>
    <property type="match status" value="1"/>
</dbReference>
<dbReference type="AlphaFoldDB" id="A0A6J6WE14"/>
<evidence type="ECO:0000313" key="1">
    <source>
        <dbReference type="EMBL" id="CAB4715676.1"/>
    </source>
</evidence>
<dbReference type="EMBL" id="CAFBQF010000110">
    <property type="protein sequence ID" value="CAB5056452.1"/>
    <property type="molecule type" value="Genomic_DNA"/>
</dbReference>
<sequence>MAFALAGLLFVASARSSGGFDLRSGDHGDLISLIHEQDRHSAQLANEVASISAKLQETLASQVGDAIGAATTESAGLARAAGDSALRGPGIQVTLKDAPPPLGEVPNGLTLDDYVVHEQDVQAVVNALWAGGAEAMSINGERITNISAVRCAGNTLLLNGRVFSPPFKISALGSPTALRKSINSSSAIKTYRQYSEAIGLGWSVRDSSKLNAPKASLPSQLLIAQRV</sequence>